<dbReference type="PROSITE" id="PS51352">
    <property type="entry name" value="THIOREDOXIN_2"/>
    <property type="match status" value="1"/>
</dbReference>
<feature type="domain" description="Thioredoxin" evidence="1">
    <location>
        <begin position="48"/>
        <end position="189"/>
    </location>
</feature>
<organism evidence="2 3">
    <name type="scientific">Nitrosomonas aestuarii</name>
    <dbReference type="NCBI Taxonomy" id="52441"/>
    <lineage>
        <taxon>Bacteria</taxon>
        <taxon>Pseudomonadati</taxon>
        <taxon>Pseudomonadota</taxon>
        <taxon>Betaproteobacteria</taxon>
        <taxon>Nitrosomonadales</taxon>
        <taxon>Nitrosomonadaceae</taxon>
        <taxon>Nitrosomonas</taxon>
    </lineage>
</organism>
<dbReference type="AlphaFoldDB" id="A0A1I4ANH5"/>
<dbReference type="InterPro" id="IPR013740">
    <property type="entry name" value="Redoxin"/>
</dbReference>
<dbReference type="CDD" id="cd02966">
    <property type="entry name" value="TlpA_like_family"/>
    <property type="match status" value="1"/>
</dbReference>
<dbReference type="Pfam" id="PF08534">
    <property type="entry name" value="Redoxin"/>
    <property type="match status" value="1"/>
</dbReference>
<dbReference type="InterPro" id="IPR036249">
    <property type="entry name" value="Thioredoxin-like_sf"/>
</dbReference>
<dbReference type="SUPFAM" id="SSF52833">
    <property type="entry name" value="Thioredoxin-like"/>
    <property type="match status" value="1"/>
</dbReference>
<proteinExistence type="predicted"/>
<dbReference type="InterPro" id="IPR050553">
    <property type="entry name" value="Thioredoxin_ResA/DsbE_sf"/>
</dbReference>
<name>A0A1I4ANH5_9PROT</name>
<evidence type="ECO:0000313" key="2">
    <source>
        <dbReference type="EMBL" id="SFK57477.1"/>
    </source>
</evidence>
<dbReference type="Proteomes" id="UP000199533">
    <property type="component" value="Unassembled WGS sequence"/>
</dbReference>
<dbReference type="GO" id="GO:0016491">
    <property type="term" value="F:oxidoreductase activity"/>
    <property type="evidence" value="ECO:0007669"/>
    <property type="project" value="InterPro"/>
</dbReference>
<evidence type="ECO:0000313" key="3">
    <source>
        <dbReference type="Proteomes" id="UP000199533"/>
    </source>
</evidence>
<dbReference type="PANTHER" id="PTHR42852:SF18">
    <property type="entry name" value="CHROMOSOME UNDETERMINED SCAFFOLD_47, WHOLE GENOME SHOTGUN SEQUENCE"/>
    <property type="match status" value="1"/>
</dbReference>
<gene>
    <name evidence="2" type="ORF">SAMN05216302_1009101</name>
</gene>
<dbReference type="PANTHER" id="PTHR42852">
    <property type="entry name" value="THIOL:DISULFIDE INTERCHANGE PROTEIN DSBE"/>
    <property type="match status" value="1"/>
</dbReference>
<dbReference type="STRING" id="52441.SAMN05216302_1009101"/>
<sequence length="192" mass="21459">MVSVNHRTCIFKHGARSVIKRQLMHLVLLGAVLVTCPIMTATSVIAAQLADNPPPVCELTTLDGAPVESLQSLKGKVVYVDFWASWCPPCAQSFPFLNQLQKDYGEQGLQIIGVNLDEKVADADKFLTRYPAEFTITADPTKQCAKDFDVIAMPSSYLIDREGIVRYIHRGFRPGETKELRLIVEQLLHYQP</sequence>
<keyword evidence="3" id="KW-1185">Reference proteome</keyword>
<dbReference type="InterPro" id="IPR013766">
    <property type="entry name" value="Thioredoxin_domain"/>
</dbReference>
<reference evidence="3" key="1">
    <citation type="submission" date="2016-10" db="EMBL/GenBank/DDBJ databases">
        <authorList>
            <person name="Varghese N."/>
            <person name="Submissions S."/>
        </authorList>
    </citation>
    <scope>NUCLEOTIDE SEQUENCE [LARGE SCALE GENOMIC DNA]</scope>
    <source>
        <strain evidence="3">Nm69</strain>
    </source>
</reference>
<dbReference type="EMBL" id="FOSP01000009">
    <property type="protein sequence ID" value="SFK57477.1"/>
    <property type="molecule type" value="Genomic_DNA"/>
</dbReference>
<accession>A0A1I4ANH5</accession>
<protein>
    <submittedName>
        <fullName evidence="2">Peroxiredoxin</fullName>
    </submittedName>
</protein>
<evidence type="ECO:0000259" key="1">
    <source>
        <dbReference type="PROSITE" id="PS51352"/>
    </source>
</evidence>
<dbReference type="Gene3D" id="3.40.30.10">
    <property type="entry name" value="Glutaredoxin"/>
    <property type="match status" value="1"/>
</dbReference>